<sequence>MGNPNAFANADTAYVLAYSVILLNTDLHSTKIARRMSKEDFIKNNRGINDDADLPPEYLLQIYDEIESNEIVLKSERDAAAMAGNAPPTSTGIAAGLGQA</sequence>
<accession>A0A0G4MQ93</accession>
<dbReference type="InterPro" id="IPR035999">
    <property type="entry name" value="Sec7_dom_sf"/>
</dbReference>
<protein>
    <recommendedName>
        <fullName evidence="1">SEC7 domain-containing protein</fullName>
    </recommendedName>
</protein>
<feature type="non-terminal residue" evidence="2">
    <location>
        <position position="100"/>
    </location>
</feature>
<dbReference type="SUPFAM" id="SSF48425">
    <property type="entry name" value="Sec7 domain"/>
    <property type="match status" value="1"/>
</dbReference>
<gene>
    <name evidence="2" type="ORF">BN1708_019981</name>
</gene>
<dbReference type="EMBL" id="CVQH01024026">
    <property type="protein sequence ID" value="CRK36309.1"/>
    <property type="molecule type" value="Genomic_DNA"/>
</dbReference>
<dbReference type="InterPro" id="IPR023394">
    <property type="entry name" value="Sec7_C_sf"/>
</dbReference>
<proteinExistence type="predicted"/>
<dbReference type="Pfam" id="PF01369">
    <property type="entry name" value="Sec7"/>
    <property type="match status" value="1"/>
</dbReference>
<dbReference type="Proteomes" id="UP000044602">
    <property type="component" value="Unassembled WGS sequence"/>
</dbReference>
<reference evidence="2 3" key="1">
    <citation type="submission" date="2015-05" db="EMBL/GenBank/DDBJ databases">
        <authorList>
            <person name="Wang D.B."/>
            <person name="Wang M."/>
        </authorList>
    </citation>
    <scope>NUCLEOTIDE SEQUENCE [LARGE SCALE GENOMIC DNA]</scope>
    <source>
        <strain evidence="2">VL1</strain>
    </source>
</reference>
<evidence type="ECO:0000313" key="2">
    <source>
        <dbReference type="EMBL" id="CRK36309.1"/>
    </source>
</evidence>
<dbReference type="PANTHER" id="PTHR10663">
    <property type="entry name" value="GUANYL-NUCLEOTIDE EXCHANGE FACTOR"/>
    <property type="match status" value="1"/>
</dbReference>
<keyword evidence="3" id="KW-1185">Reference proteome</keyword>
<dbReference type="Gene3D" id="1.10.1000.11">
    <property type="entry name" value="Arf Nucleotide-binding Site Opener,domain 2"/>
    <property type="match status" value="1"/>
</dbReference>
<dbReference type="AlphaFoldDB" id="A0A0G4MQ93"/>
<organism evidence="2 3">
    <name type="scientific">Verticillium longisporum</name>
    <name type="common">Verticillium dahliae var. longisporum</name>
    <dbReference type="NCBI Taxonomy" id="100787"/>
    <lineage>
        <taxon>Eukaryota</taxon>
        <taxon>Fungi</taxon>
        <taxon>Dikarya</taxon>
        <taxon>Ascomycota</taxon>
        <taxon>Pezizomycotina</taxon>
        <taxon>Sordariomycetes</taxon>
        <taxon>Hypocreomycetidae</taxon>
        <taxon>Glomerellales</taxon>
        <taxon>Plectosphaerellaceae</taxon>
        <taxon>Verticillium</taxon>
    </lineage>
</organism>
<evidence type="ECO:0000313" key="3">
    <source>
        <dbReference type="Proteomes" id="UP000044602"/>
    </source>
</evidence>
<dbReference type="PROSITE" id="PS50190">
    <property type="entry name" value="SEC7"/>
    <property type="match status" value="1"/>
</dbReference>
<dbReference type="GO" id="GO:0005085">
    <property type="term" value="F:guanyl-nucleotide exchange factor activity"/>
    <property type="evidence" value="ECO:0007669"/>
    <property type="project" value="InterPro"/>
</dbReference>
<dbReference type="PANTHER" id="PTHR10663:SF375">
    <property type="entry name" value="LD29171P"/>
    <property type="match status" value="1"/>
</dbReference>
<dbReference type="GO" id="GO:0032012">
    <property type="term" value="P:regulation of ARF protein signal transduction"/>
    <property type="evidence" value="ECO:0007669"/>
    <property type="project" value="InterPro"/>
</dbReference>
<name>A0A0G4MQ93_VERLO</name>
<feature type="domain" description="SEC7" evidence="1">
    <location>
        <begin position="3"/>
        <end position="69"/>
    </location>
</feature>
<dbReference type="STRING" id="100787.A0A0G4MQ93"/>
<evidence type="ECO:0000259" key="1">
    <source>
        <dbReference type="PROSITE" id="PS50190"/>
    </source>
</evidence>
<dbReference type="InterPro" id="IPR000904">
    <property type="entry name" value="Sec7_dom"/>
</dbReference>